<evidence type="ECO:0000256" key="1">
    <source>
        <dbReference type="SAM" id="MobiDB-lite"/>
    </source>
</evidence>
<keyword evidence="3" id="KW-1185">Reference proteome</keyword>
<accession>A0A9N7TQV6</accession>
<dbReference type="EMBL" id="CADEAL010000260">
    <property type="protein sequence ID" value="CAB1417337.1"/>
    <property type="molecule type" value="Genomic_DNA"/>
</dbReference>
<proteinExistence type="predicted"/>
<dbReference type="AlphaFoldDB" id="A0A9N7TQV6"/>
<sequence>MENRLLLPDAGGTRSKECEPVNLVNKTLGVPERPGCKEGCGEKGSLVFNHHHGLRASSGSPHPPKHITGGPCGLIKIKEITCKDQRKRDSPSSKRPDSQGITL</sequence>
<name>A0A9N7TQV6_PLEPL</name>
<comment type="caution">
    <text evidence="2">The sequence shown here is derived from an EMBL/GenBank/DDBJ whole genome shotgun (WGS) entry which is preliminary data.</text>
</comment>
<reference evidence="2" key="1">
    <citation type="submission" date="2020-03" db="EMBL/GenBank/DDBJ databases">
        <authorList>
            <person name="Weist P."/>
        </authorList>
    </citation>
    <scope>NUCLEOTIDE SEQUENCE</scope>
</reference>
<evidence type="ECO:0000313" key="2">
    <source>
        <dbReference type="EMBL" id="CAB1417337.1"/>
    </source>
</evidence>
<feature type="region of interest" description="Disordered" evidence="1">
    <location>
        <begin position="52"/>
        <end position="103"/>
    </location>
</feature>
<organism evidence="2 3">
    <name type="scientific">Pleuronectes platessa</name>
    <name type="common">European plaice</name>
    <dbReference type="NCBI Taxonomy" id="8262"/>
    <lineage>
        <taxon>Eukaryota</taxon>
        <taxon>Metazoa</taxon>
        <taxon>Chordata</taxon>
        <taxon>Craniata</taxon>
        <taxon>Vertebrata</taxon>
        <taxon>Euteleostomi</taxon>
        <taxon>Actinopterygii</taxon>
        <taxon>Neopterygii</taxon>
        <taxon>Teleostei</taxon>
        <taxon>Neoteleostei</taxon>
        <taxon>Acanthomorphata</taxon>
        <taxon>Carangaria</taxon>
        <taxon>Pleuronectiformes</taxon>
        <taxon>Pleuronectoidei</taxon>
        <taxon>Pleuronectidae</taxon>
        <taxon>Pleuronectes</taxon>
    </lineage>
</organism>
<evidence type="ECO:0000313" key="3">
    <source>
        <dbReference type="Proteomes" id="UP001153269"/>
    </source>
</evidence>
<protein>
    <submittedName>
        <fullName evidence="2">Uncharacterized protein</fullName>
    </submittedName>
</protein>
<feature type="compositionally biased region" description="Basic and acidic residues" evidence="1">
    <location>
        <begin position="76"/>
        <end position="97"/>
    </location>
</feature>
<gene>
    <name evidence="2" type="ORF">PLEPLA_LOCUS5139</name>
</gene>
<dbReference type="Proteomes" id="UP001153269">
    <property type="component" value="Unassembled WGS sequence"/>
</dbReference>